<dbReference type="SMART" id="SM00388">
    <property type="entry name" value="HisKA"/>
    <property type="match status" value="1"/>
</dbReference>
<protein>
    <recommendedName>
        <fullName evidence="2">histidine kinase</fullName>
        <ecNumber evidence="2">2.7.13.3</ecNumber>
    </recommendedName>
</protein>
<dbReference type="InterPro" id="IPR050736">
    <property type="entry name" value="Sensor_HK_Regulatory"/>
</dbReference>
<evidence type="ECO:0000256" key="7">
    <source>
        <dbReference type="PROSITE-ProRule" id="PRU00169"/>
    </source>
</evidence>
<feature type="domain" description="Response regulatory" evidence="10">
    <location>
        <begin position="28"/>
        <end position="152"/>
    </location>
</feature>
<dbReference type="PROSITE" id="PS50110">
    <property type="entry name" value="RESPONSE_REGULATORY"/>
    <property type="match status" value="1"/>
</dbReference>
<dbReference type="InterPro" id="IPR004358">
    <property type="entry name" value="Sig_transdc_His_kin-like_C"/>
</dbReference>
<dbReference type="Gene3D" id="1.10.287.130">
    <property type="match status" value="1"/>
</dbReference>
<dbReference type="SUPFAM" id="SSF55874">
    <property type="entry name" value="ATPase domain of HSP90 chaperone/DNA topoisomerase II/histidine kinase"/>
    <property type="match status" value="1"/>
</dbReference>
<dbReference type="InterPro" id="IPR036890">
    <property type="entry name" value="HATPase_C_sf"/>
</dbReference>
<comment type="caution">
    <text evidence="11">The sequence shown here is derived from an EMBL/GenBank/DDBJ whole genome shotgun (WGS) entry which is preliminary data.</text>
</comment>
<evidence type="ECO:0000259" key="10">
    <source>
        <dbReference type="PROSITE" id="PS50110"/>
    </source>
</evidence>
<dbReference type="GO" id="GO:0000155">
    <property type="term" value="F:phosphorelay sensor kinase activity"/>
    <property type="evidence" value="ECO:0007669"/>
    <property type="project" value="InterPro"/>
</dbReference>
<dbReference type="InterPro" id="IPR003661">
    <property type="entry name" value="HisK_dim/P_dom"/>
</dbReference>
<dbReference type="CDD" id="cd00075">
    <property type="entry name" value="HATPase"/>
    <property type="match status" value="1"/>
</dbReference>
<evidence type="ECO:0000256" key="4">
    <source>
        <dbReference type="ARBA" id="ARBA00022679"/>
    </source>
</evidence>
<evidence type="ECO:0000313" key="11">
    <source>
        <dbReference type="EMBL" id="RED50782.1"/>
    </source>
</evidence>
<dbReference type="PANTHER" id="PTHR43711:SF28">
    <property type="entry name" value="SENSOR HISTIDINE KINASE YXDK"/>
    <property type="match status" value="1"/>
</dbReference>
<dbReference type="Pfam" id="PF00512">
    <property type="entry name" value="HisKA"/>
    <property type="match status" value="1"/>
</dbReference>
<feature type="coiled-coil region" evidence="8">
    <location>
        <begin position="180"/>
        <end position="218"/>
    </location>
</feature>
<dbReference type="SUPFAM" id="SSF52172">
    <property type="entry name" value="CheY-like"/>
    <property type="match status" value="1"/>
</dbReference>
<organism evidence="11 12">
    <name type="scientific">Aestuariispira insulae</name>
    <dbReference type="NCBI Taxonomy" id="1461337"/>
    <lineage>
        <taxon>Bacteria</taxon>
        <taxon>Pseudomonadati</taxon>
        <taxon>Pseudomonadota</taxon>
        <taxon>Alphaproteobacteria</taxon>
        <taxon>Rhodospirillales</taxon>
        <taxon>Kiloniellaceae</taxon>
        <taxon>Aestuariispira</taxon>
    </lineage>
</organism>
<dbReference type="AlphaFoldDB" id="A0A3D9HMQ4"/>
<dbReference type="EMBL" id="QRDW01000004">
    <property type="protein sequence ID" value="RED50782.1"/>
    <property type="molecule type" value="Genomic_DNA"/>
</dbReference>
<gene>
    <name evidence="11" type="ORF">DFP90_10453</name>
</gene>
<evidence type="ECO:0000256" key="6">
    <source>
        <dbReference type="ARBA" id="ARBA00023012"/>
    </source>
</evidence>
<dbReference type="SMART" id="SM00387">
    <property type="entry name" value="HATPase_c"/>
    <property type="match status" value="1"/>
</dbReference>
<feature type="domain" description="Histidine kinase" evidence="9">
    <location>
        <begin position="228"/>
        <end position="443"/>
    </location>
</feature>
<keyword evidence="8" id="KW-0175">Coiled coil</keyword>
<dbReference type="InterPro" id="IPR011006">
    <property type="entry name" value="CheY-like_superfamily"/>
</dbReference>
<keyword evidence="6" id="KW-0902">Two-component regulatory system</keyword>
<feature type="modified residue" description="4-aspartylphosphate" evidence="7">
    <location>
        <position position="83"/>
    </location>
</feature>
<dbReference type="OrthoDB" id="7326651at2"/>
<dbReference type="Gene3D" id="3.40.50.2300">
    <property type="match status" value="1"/>
</dbReference>
<sequence>MNDPLEEDFLIDDEDGAGTDAVSDGVWKILVVDDEINVISATKLALNDFVFEGRRLEFLSATSGREAREILSRENDIALVLLDVTMESEHEGLDVARWIREVLENQEVRIVLRTGQPGQAPEREVVIKYDINDYKEKTDLSYRKMFTMMVSVLRSYRDLVNLRQYQEKLEDLVENQTRGLKSEIEMRQAKEHQLLEAEQQLMIKNAKLESALKQQKEMTNALRQFVSVTSHEIRTPVAIIDGLVQRLIRNVGQSSTDYAVKKYDQIRSAIARLEECLELLHAGAALDGDMLDFHPVDLDLKAELTRLVSKFADMDSDRELKLDIDGLPDHISADREALNHIVSNLISNALKYSPDGKPVEISGRSDENAIIISVRDHGIGIEDNDQGNIFRQFYRGSNVSGISGTGLGLYLVRKLAQKHKGDVSVKSTKGKGSVFSVRLPLKR</sequence>
<evidence type="ECO:0000313" key="12">
    <source>
        <dbReference type="Proteomes" id="UP000256845"/>
    </source>
</evidence>
<dbReference type="FunFam" id="3.30.565.10:FF:000006">
    <property type="entry name" value="Sensor histidine kinase WalK"/>
    <property type="match status" value="1"/>
</dbReference>
<keyword evidence="3 7" id="KW-0597">Phosphoprotein</keyword>
<keyword evidence="4" id="KW-0808">Transferase</keyword>
<keyword evidence="12" id="KW-1185">Reference proteome</keyword>
<dbReference type="PANTHER" id="PTHR43711">
    <property type="entry name" value="TWO-COMPONENT HISTIDINE KINASE"/>
    <property type="match status" value="1"/>
</dbReference>
<dbReference type="Pfam" id="PF02518">
    <property type="entry name" value="HATPase_c"/>
    <property type="match status" value="1"/>
</dbReference>
<evidence type="ECO:0000259" key="9">
    <source>
        <dbReference type="PROSITE" id="PS50109"/>
    </source>
</evidence>
<comment type="catalytic activity">
    <reaction evidence="1">
        <text>ATP + protein L-histidine = ADP + protein N-phospho-L-histidine.</text>
        <dbReference type="EC" id="2.7.13.3"/>
    </reaction>
</comment>
<dbReference type="RefSeq" id="WP_115936585.1">
    <property type="nucleotide sequence ID" value="NZ_QRDW01000004.1"/>
</dbReference>
<evidence type="ECO:0000256" key="5">
    <source>
        <dbReference type="ARBA" id="ARBA00022777"/>
    </source>
</evidence>
<dbReference type="SUPFAM" id="SSF47384">
    <property type="entry name" value="Homodimeric domain of signal transducing histidine kinase"/>
    <property type="match status" value="1"/>
</dbReference>
<dbReference type="Pfam" id="PF00072">
    <property type="entry name" value="Response_reg"/>
    <property type="match status" value="1"/>
</dbReference>
<evidence type="ECO:0000256" key="1">
    <source>
        <dbReference type="ARBA" id="ARBA00000085"/>
    </source>
</evidence>
<accession>A0A3D9HMQ4</accession>
<proteinExistence type="predicted"/>
<dbReference type="InterPro" id="IPR005467">
    <property type="entry name" value="His_kinase_dom"/>
</dbReference>
<dbReference type="InterPro" id="IPR003594">
    <property type="entry name" value="HATPase_dom"/>
</dbReference>
<reference evidence="11 12" key="1">
    <citation type="submission" date="2018-07" db="EMBL/GenBank/DDBJ databases">
        <title>Genomic Encyclopedia of Type Strains, Phase III (KMG-III): the genomes of soil and plant-associated and newly described type strains.</title>
        <authorList>
            <person name="Whitman W."/>
        </authorList>
    </citation>
    <scope>NUCLEOTIDE SEQUENCE [LARGE SCALE GENOMIC DNA]</scope>
    <source>
        <strain evidence="11 12">CECT 8488</strain>
    </source>
</reference>
<evidence type="ECO:0000256" key="8">
    <source>
        <dbReference type="SAM" id="Coils"/>
    </source>
</evidence>
<dbReference type="EC" id="2.7.13.3" evidence="2"/>
<dbReference type="CDD" id="cd00156">
    <property type="entry name" value="REC"/>
    <property type="match status" value="1"/>
</dbReference>
<dbReference type="InterPro" id="IPR001789">
    <property type="entry name" value="Sig_transdc_resp-reg_receiver"/>
</dbReference>
<dbReference type="InterPro" id="IPR036097">
    <property type="entry name" value="HisK_dim/P_sf"/>
</dbReference>
<evidence type="ECO:0000256" key="2">
    <source>
        <dbReference type="ARBA" id="ARBA00012438"/>
    </source>
</evidence>
<dbReference type="PROSITE" id="PS50109">
    <property type="entry name" value="HIS_KIN"/>
    <property type="match status" value="1"/>
</dbReference>
<dbReference type="CDD" id="cd00082">
    <property type="entry name" value="HisKA"/>
    <property type="match status" value="1"/>
</dbReference>
<name>A0A3D9HMQ4_9PROT</name>
<dbReference type="PRINTS" id="PR00344">
    <property type="entry name" value="BCTRLSENSOR"/>
</dbReference>
<evidence type="ECO:0000256" key="3">
    <source>
        <dbReference type="ARBA" id="ARBA00022553"/>
    </source>
</evidence>
<keyword evidence="5 11" id="KW-0418">Kinase</keyword>
<dbReference type="Proteomes" id="UP000256845">
    <property type="component" value="Unassembled WGS sequence"/>
</dbReference>
<dbReference type="Gene3D" id="3.30.565.10">
    <property type="entry name" value="Histidine kinase-like ATPase, C-terminal domain"/>
    <property type="match status" value="1"/>
</dbReference>